<gene>
    <name evidence="2" type="ORF">DCF17_18555</name>
</gene>
<proteinExistence type="predicted"/>
<organism evidence="2 3">
    <name type="scientific">Shackletoniella antarctica</name>
    <dbReference type="NCBI Taxonomy" id="268115"/>
    <lineage>
        <taxon>Bacteria</taxon>
        <taxon>Bacillati</taxon>
        <taxon>Cyanobacteriota</taxon>
        <taxon>Cyanophyceae</taxon>
        <taxon>Oculatellales</taxon>
        <taxon>Oculatellaceae</taxon>
        <taxon>Shackletoniella</taxon>
    </lineage>
</organism>
<evidence type="ECO:0000313" key="2">
    <source>
        <dbReference type="EMBL" id="PZO35530.1"/>
    </source>
</evidence>
<dbReference type="EMBL" id="QBMN01000165">
    <property type="protein sequence ID" value="PZO35530.1"/>
    <property type="molecule type" value="Genomic_DNA"/>
</dbReference>
<reference evidence="3" key="1">
    <citation type="submission" date="2018-04" db="EMBL/GenBank/DDBJ databases">
        <authorList>
            <person name="Cornet L."/>
        </authorList>
    </citation>
    <scope>NUCLEOTIDE SEQUENCE [LARGE SCALE GENOMIC DNA]</scope>
</reference>
<name>A0A2W4VU93_9CYAN</name>
<dbReference type="AlphaFoldDB" id="A0A2W4VU93"/>
<accession>A0A2W4VU93</accession>
<feature type="compositionally biased region" description="Low complexity" evidence="1">
    <location>
        <begin position="101"/>
        <end position="112"/>
    </location>
</feature>
<sequence length="160" mass="16403">MNRFIIGGILAAIVVALTGGLGRMFTESDAQTGLTGVNRDNNNVDNQGSTGDLGSLPVEQAGQLVRRQSDASTGTRTNPDFVGQDPQGMPPGGRPDISQETTGAAGTAGTTGNVIPRTNNQTATFPTTGGDIAPIQPELVQPGVGPRPIDPDLDSIPALW</sequence>
<evidence type="ECO:0000256" key="1">
    <source>
        <dbReference type="SAM" id="MobiDB-lite"/>
    </source>
</evidence>
<feature type="compositionally biased region" description="Polar residues" evidence="1">
    <location>
        <begin position="116"/>
        <end position="127"/>
    </location>
</feature>
<reference evidence="2 3" key="2">
    <citation type="submission" date="2018-06" db="EMBL/GenBank/DDBJ databases">
        <title>Metagenomic assembly of (sub)arctic Cyanobacteria and their associated microbiome from non-axenic cultures.</title>
        <authorList>
            <person name="Baurain D."/>
        </authorList>
    </citation>
    <scope>NUCLEOTIDE SEQUENCE [LARGE SCALE GENOMIC DNA]</scope>
    <source>
        <strain evidence="2">ULC041bin1</strain>
    </source>
</reference>
<comment type="caution">
    <text evidence="2">The sequence shown here is derived from an EMBL/GenBank/DDBJ whole genome shotgun (WGS) entry which is preliminary data.</text>
</comment>
<feature type="region of interest" description="Disordered" evidence="1">
    <location>
        <begin position="33"/>
        <end position="160"/>
    </location>
</feature>
<evidence type="ECO:0000313" key="3">
    <source>
        <dbReference type="Proteomes" id="UP000249081"/>
    </source>
</evidence>
<protein>
    <submittedName>
        <fullName evidence="2">Uncharacterized protein</fullName>
    </submittedName>
</protein>
<feature type="compositionally biased region" description="Polar residues" evidence="1">
    <location>
        <begin position="33"/>
        <end position="52"/>
    </location>
</feature>
<dbReference type="Proteomes" id="UP000249081">
    <property type="component" value="Unassembled WGS sequence"/>
</dbReference>